<dbReference type="InterPro" id="IPR026961">
    <property type="entry name" value="PGG_dom"/>
</dbReference>
<dbReference type="Proteomes" id="UP001428341">
    <property type="component" value="Unassembled WGS sequence"/>
</dbReference>
<dbReference type="SUPFAM" id="SSF48403">
    <property type="entry name" value="Ankyrin repeat"/>
    <property type="match status" value="1"/>
</dbReference>
<keyword evidence="1" id="KW-1133">Transmembrane helix</keyword>
<keyword evidence="1" id="KW-0472">Membrane</keyword>
<feature type="domain" description="PGG" evidence="2">
    <location>
        <begin position="477"/>
        <end position="590"/>
    </location>
</feature>
<evidence type="ECO:0000259" key="2">
    <source>
        <dbReference type="Pfam" id="PF13962"/>
    </source>
</evidence>
<feature type="transmembrane region" description="Helical" evidence="1">
    <location>
        <begin position="522"/>
        <end position="549"/>
    </location>
</feature>
<organism evidence="3 4">
    <name type="scientific">Citrus x changshan-huyou</name>
    <dbReference type="NCBI Taxonomy" id="2935761"/>
    <lineage>
        <taxon>Eukaryota</taxon>
        <taxon>Viridiplantae</taxon>
        <taxon>Streptophyta</taxon>
        <taxon>Embryophyta</taxon>
        <taxon>Tracheophyta</taxon>
        <taxon>Spermatophyta</taxon>
        <taxon>Magnoliopsida</taxon>
        <taxon>eudicotyledons</taxon>
        <taxon>Gunneridae</taxon>
        <taxon>Pentapetalae</taxon>
        <taxon>rosids</taxon>
        <taxon>malvids</taxon>
        <taxon>Sapindales</taxon>
        <taxon>Rutaceae</taxon>
        <taxon>Aurantioideae</taxon>
        <taxon>Citrus</taxon>
    </lineage>
</organism>
<accession>A0AAP0MH02</accession>
<dbReference type="EMBL" id="JBCGBO010000004">
    <property type="protein sequence ID" value="KAK9210307.1"/>
    <property type="molecule type" value="Genomic_DNA"/>
</dbReference>
<dbReference type="Gene3D" id="1.25.40.20">
    <property type="entry name" value="Ankyrin repeat-containing domain"/>
    <property type="match status" value="2"/>
</dbReference>
<dbReference type="InterPro" id="IPR036770">
    <property type="entry name" value="Ankyrin_rpt-contain_sf"/>
</dbReference>
<name>A0AAP0MH02_9ROSI</name>
<protein>
    <recommendedName>
        <fullName evidence="2">PGG domain-containing protein</fullName>
    </recommendedName>
</protein>
<feature type="transmembrane region" description="Helical" evidence="1">
    <location>
        <begin position="599"/>
        <end position="619"/>
    </location>
</feature>
<evidence type="ECO:0000256" key="1">
    <source>
        <dbReference type="SAM" id="Phobius"/>
    </source>
</evidence>
<feature type="transmembrane region" description="Helical" evidence="1">
    <location>
        <begin position="489"/>
        <end position="510"/>
    </location>
</feature>
<proteinExistence type="predicted"/>
<dbReference type="Pfam" id="PF13962">
    <property type="entry name" value="PGG"/>
    <property type="match status" value="1"/>
</dbReference>
<evidence type="ECO:0000313" key="3">
    <source>
        <dbReference type="EMBL" id="KAK9210307.1"/>
    </source>
</evidence>
<feature type="transmembrane region" description="Helical" evidence="1">
    <location>
        <begin position="569"/>
        <end position="592"/>
    </location>
</feature>
<dbReference type="SMART" id="SM00248">
    <property type="entry name" value="ANK"/>
    <property type="match status" value="4"/>
</dbReference>
<reference evidence="3 4" key="1">
    <citation type="submission" date="2024-05" db="EMBL/GenBank/DDBJ databases">
        <title>Haplotype-resolved chromosome-level genome assembly of Huyou (Citrus changshanensis).</title>
        <authorList>
            <person name="Miao C."/>
            <person name="Chen W."/>
            <person name="Wu Y."/>
            <person name="Wang L."/>
            <person name="Zhao S."/>
            <person name="Grierson D."/>
            <person name="Xu C."/>
            <person name="Chen K."/>
        </authorList>
    </citation>
    <scope>NUCLEOTIDE SEQUENCE [LARGE SCALE GENOMIC DNA]</scope>
    <source>
        <strain evidence="3">01-14</strain>
        <tissue evidence="3">Leaf</tissue>
    </source>
</reference>
<comment type="caution">
    <text evidence="3">The sequence shown here is derived from an EMBL/GenBank/DDBJ whole genome shotgun (WGS) entry which is preliminary data.</text>
</comment>
<dbReference type="Pfam" id="PF12796">
    <property type="entry name" value="Ank_2"/>
    <property type="match status" value="1"/>
</dbReference>
<keyword evidence="1" id="KW-0812">Transmembrane</keyword>
<keyword evidence="4" id="KW-1185">Reference proteome</keyword>
<dbReference type="AlphaFoldDB" id="A0AAP0MH02"/>
<gene>
    <name evidence="3" type="ORF">WN944_002677</name>
</gene>
<evidence type="ECO:0000313" key="4">
    <source>
        <dbReference type="Proteomes" id="UP001428341"/>
    </source>
</evidence>
<dbReference type="InterPro" id="IPR002110">
    <property type="entry name" value="Ankyrin_rpt"/>
</dbReference>
<dbReference type="PANTHER" id="PTHR24177:SF482">
    <property type="entry name" value="PGG DOMAIN-CONTAINING PROTEIN"/>
    <property type="match status" value="1"/>
</dbReference>
<dbReference type="GO" id="GO:0016020">
    <property type="term" value="C:membrane"/>
    <property type="evidence" value="ECO:0007669"/>
    <property type="project" value="TreeGrafter"/>
</dbReference>
<sequence>MADDIIQYLKLYKAVRRGDVDRVACMNFDSYADRITANMDTALHVAVGTGRTNNMVKYLLTKMSRQQVVIGNNDGNTALSVAAIVGNVEAAQMLVKKYGDLCGLGNHCGWIPLILAARHAHKDMVITLLNATKAARVPPEKYAVGQSGAFYVSLLILSGFYDVALQHVVACQYLEAVPAEGSHGGFNSLLIDIAGKPSAFLSGKPLNFWQRFIYHCIPIDLESMPIDPEDIQIYLHGIPANSRIAPNFENDLSDERIGGFLLCIALLRSSLRKFYIRWEHYLFQSPRLFYICCEHYLFQEIHELKLMHHQAHQLVTRLCDLATKTPEYARASSILRPPFLLAAELGVHEVVEQIVISFPHGVWFTDQENHSLFHLAVMNRQEKVFNLIFQISNGKDLLLMPQDTHGNNILHLAGRLAPQHRLNLISGAALKMQYELKWFKEVEKNVRPADKEDKNSQGKTPAMVFTEAHKELVKEGEKWMKDTASSCSLVAALIATVMFAAAVTVPGGNINDNGHPIFLKDTAFIIFGISDVFSLFSSVAALLMFLSILTARYAEDDFLYALPTKLICGLAFLFLSITTMMLAFSATVFLVFCNKKTWMLIPVGVLACLPVSLFASLQFPLLVDMIYSTYGSGNFGRQSKRIVTG</sequence>
<dbReference type="PANTHER" id="PTHR24177">
    <property type="entry name" value="CASKIN"/>
    <property type="match status" value="1"/>
</dbReference>